<dbReference type="InterPro" id="IPR041147">
    <property type="entry name" value="GH38_C"/>
</dbReference>
<dbReference type="RefSeq" id="WP_212695420.1">
    <property type="nucleotide sequence ID" value="NZ_CP058649.1"/>
</dbReference>
<dbReference type="Pfam" id="PF01074">
    <property type="entry name" value="Glyco_hydro_38N"/>
    <property type="match status" value="1"/>
</dbReference>
<gene>
    <name evidence="6" type="ORF">HZI73_21555</name>
</gene>
<evidence type="ECO:0000313" key="7">
    <source>
        <dbReference type="Proteomes" id="UP000683246"/>
    </source>
</evidence>
<evidence type="ECO:0000259" key="5">
    <source>
        <dbReference type="SMART" id="SM00872"/>
    </source>
</evidence>
<dbReference type="Gene3D" id="2.60.40.2220">
    <property type="match status" value="1"/>
</dbReference>
<dbReference type="InterPro" id="IPR037094">
    <property type="entry name" value="Glyco_hydro_38_cen_sf"/>
</dbReference>
<evidence type="ECO:0000256" key="3">
    <source>
        <dbReference type="ARBA" id="ARBA00022801"/>
    </source>
</evidence>
<accession>A0A8J8MMY2</accession>
<dbReference type="InterPro" id="IPR011682">
    <property type="entry name" value="Glyco_hydro_38_C"/>
</dbReference>
<dbReference type="InterPro" id="IPR011013">
    <property type="entry name" value="Gal_mutarotase_sf_dom"/>
</dbReference>
<evidence type="ECO:0000313" key="6">
    <source>
        <dbReference type="EMBL" id="QUI24725.1"/>
    </source>
</evidence>
<sequence length="938" mass="109005">MTWNAQIISHTHWDREWYLNSPYTNEWLVPFFDQLFKMFEKEEAYQFVLDGQMAMIDDYFEELAKGNRPVYKYRNKIRKYVKEGRLFIGPYYLQPDWQLLSEEALVRNLLIGHKKASEYGKCMHVGWLLDNFGQISQTAQIHKECDIQGLYVWRGVEMDPRQVRSEFIWEAPDGTRMPSVYLLNSYRNVMRLAEYAEIMKRRIYDEVDKLQDFMTTSNMLMMNGYDQEMVPDDIQPYIKTKELDTEHIKVTQSNPERYLASVLEEEPDLMTLQGALYSGRFIAVFPGVMSSRMYLKLQNDASQKAIEHHAEPLSMLDYFLGGDYEASVLDKAWELLLKNHPHDSICGVSIDDVHQDMENRTRDFHFLMDHQIRKAVMHLAKRINTKQLEDENYFVYNPSPYPRSEVISINGENYYMDHIESFGYTHVKKEQVVGKINKEGNHIENNKIKVIINPNGAFDLYHKATNKWYVGLGILEDKGDAGDEYNYSYPDTDKSYYSTDSDVTITDLMVTPEKVQVEIRFDMDLPTGITKDRKKRNHERMNMPVRQVVTMEANSEVIKVKTAIKNTVKDHRVRVLFPTDITADYTYAGSPFDVVKRPIHMDDYDEAMIPDNVKRVIVGAREAKPNTTFLGRELIDINDGEKGLAILSKGLPEYTVYQDKNTIALTLFRSVGWIAKDINTRIGDAGPEIFTPEAQCLREMSFEYAVYPHEKHYDKGNVLREADRFNHDLLTFVTDKHDGSLSPSQSFMKVDAPKNVVRVTSIKRSEDGNGIIVRLYNGSDQATHATIASAFHIHNAYRTNFLEQQKQASTLSVHNNTFELKVGKKAIETIYIQVTVDTIDMNEEAYVDIYENEEPYDFSNYAYVPLVTEEDIASEVKRADKLKDGLHNPMLRRTALEAKLSAILTRDRYHETQIHKLGYQLNEARVSRRVHDYIKDIH</sequence>
<dbReference type="InterPro" id="IPR028995">
    <property type="entry name" value="Glyco_hydro_57/38_cen_sf"/>
</dbReference>
<dbReference type="Proteomes" id="UP000683246">
    <property type="component" value="Chromosome"/>
</dbReference>
<dbReference type="GO" id="GO:0004559">
    <property type="term" value="F:alpha-mannosidase activity"/>
    <property type="evidence" value="ECO:0007669"/>
    <property type="project" value="InterPro"/>
</dbReference>
<dbReference type="InterPro" id="IPR000602">
    <property type="entry name" value="Glyco_hydro_38_N"/>
</dbReference>
<evidence type="ECO:0000256" key="2">
    <source>
        <dbReference type="ARBA" id="ARBA00022723"/>
    </source>
</evidence>
<dbReference type="InterPro" id="IPR027291">
    <property type="entry name" value="Glyco_hydro_38_N_sf"/>
</dbReference>
<evidence type="ECO:0000256" key="4">
    <source>
        <dbReference type="ARBA" id="ARBA00023295"/>
    </source>
</evidence>
<keyword evidence="7" id="KW-1185">Reference proteome</keyword>
<evidence type="ECO:0000256" key="1">
    <source>
        <dbReference type="ARBA" id="ARBA00009792"/>
    </source>
</evidence>
<dbReference type="KEGG" id="vpy:HZI73_21555"/>
<dbReference type="Gene3D" id="2.70.98.30">
    <property type="entry name" value="Golgi alpha-mannosidase II, domain 4"/>
    <property type="match status" value="1"/>
</dbReference>
<feature type="domain" description="Glycoside hydrolase family 38 central" evidence="5">
    <location>
        <begin position="290"/>
        <end position="361"/>
    </location>
</feature>
<dbReference type="GO" id="GO:0046872">
    <property type="term" value="F:metal ion binding"/>
    <property type="evidence" value="ECO:0007669"/>
    <property type="project" value="UniProtKB-KW"/>
</dbReference>
<dbReference type="GO" id="GO:0009313">
    <property type="term" value="P:oligosaccharide catabolic process"/>
    <property type="evidence" value="ECO:0007669"/>
    <property type="project" value="TreeGrafter"/>
</dbReference>
<dbReference type="InterPro" id="IPR011330">
    <property type="entry name" value="Glyco_hydro/deAcase_b/a-brl"/>
</dbReference>
<keyword evidence="3" id="KW-0378">Hydrolase</keyword>
<proteinExistence type="inferred from homology"/>
<keyword evidence="2" id="KW-0479">Metal-binding</keyword>
<dbReference type="PANTHER" id="PTHR46017">
    <property type="entry name" value="ALPHA-MANNOSIDASE 2C1"/>
    <property type="match status" value="1"/>
</dbReference>
<dbReference type="SUPFAM" id="SSF88713">
    <property type="entry name" value="Glycoside hydrolase/deacetylase"/>
    <property type="match status" value="1"/>
</dbReference>
<dbReference type="SUPFAM" id="SSF88688">
    <property type="entry name" value="Families 57/38 glycoside transferase middle domain"/>
    <property type="match status" value="1"/>
</dbReference>
<dbReference type="Gene3D" id="3.20.110.10">
    <property type="entry name" value="Glycoside hydrolase 38, N terminal domain"/>
    <property type="match status" value="1"/>
</dbReference>
<reference evidence="6" key="1">
    <citation type="submission" date="2020-07" db="EMBL/GenBank/DDBJ databases">
        <title>Vallitalea pronyensis genome.</title>
        <authorList>
            <person name="Postec A."/>
        </authorList>
    </citation>
    <scope>NUCLEOTIDE SEQUENCE</scope>
    <source>
        <strain evidence="6">FatNI3</strain>
    </source>
</reference>
<dbReference type="PANTHER" id="PTHR46017:SF2">
    <property type="entry name" value="MANNOSYLGLYCERATE HYDROLASE"/>
    <property type="match status" value="1"/>
</dbReference>
<dbReference type="Pfam" id="PF09261">
    <property type="entry name" value="Alpha-mann_mid"/>
    <property type="match status" value="1"/>
</dbReference>
<comment type="similarity">
    <text evidence="1">Belongs to the glycosyl hydrolase 38 family.</text>
</comment>
<dbReference type="GO" id="GO:0006013">
    <property type="term" value="P:mannose metabolic process"/>
    <property type="evidence" value="ECO:0007669"/>
    <property type="project" value="InterPro"/>
</dbReference>
<dbReference type="Pfam" id="PF17677">
    <property type="entry name" value="Glyco_hydro38C2"/>
    <property type="match status" value="1"/>
</dbReference>
<protein>
    <recommendedName>
        <fullName evidence="5">Glycoside hydrolase family 38 central domain-containing protein</fullName>
    </recommendedName>
</protein>
<dbReference type="AlphaFoldDB" id="A0A8J8MMY2"/>
<dbReference type="EMBL" id="CP058649">
    <property type="protein sequence ID" value="QUI24725.1"/>
    <property type="molecule type" value="Genomic_DNA"/>
</dbReference>
<dbReference type="SUPFAM" id="SSF74650">
    <property type="entry name" value="Galactose mutarotase-like"/>
    <property type="match status" value="1"/>
</dbReference>
<dbReference type="SMART" id="SM00872">
    <property type="entry name" value="Alpha-mann_mid"/>
    <property type="match status" value="1"/>
</dbReference>
<dbReference type="Gene3D" id="1.20.1270.50">
    <property type="entry name" value="Glycoside hydrolase family 38, central domain"/>
    <property type="match status" value="1"/>
</dbReference>
<dbReference type="GO" id="GO:0030246">
    <property type="term" value="F:carbohydrate binding"/>
    <property type="evidence" value="ECO:0007669"/>
    <property type="project" value="InterPro"/>
</dbReference>
<dbReference type="Pfam" id="PF07748">
    <property type="entry name" value="Glyco_hydro_38C"/>
    <property type="match status" value="1"/>
</dbReference>
<organism evidence="6 7">
    <name type="scientific">Vallitalea pronyensis</name>
    <dbReference type="NCBI Taxonomy" id="1348613"/>
    <lineage>
        <taxon>Bacteria</taxon>
        <taxon>Bacillati</taxon>
        <taxon>Bacillota</taxon>
        <taxon>Clostridia</taxon>
        <taxon>Lachnospirales</taxon>
        <taxon>Vallitaleaceae</taxon>
        <taxon>Vallitalea</taxon>
    </lineage>
</organism>
<dbReference type="InterPro" id="IPR015341">
    <property type="entry name" value="Glyco_hydro_38_cen"/>
</dbReference>
<name>A0A8J8MMY2_9FIRM</name>
<keyword evidence="4" id="KW-0326">Glycosidase</keyword>